<feature type="transmembrane region" description="Helical" evidence="1">
    <location>
        <begin position="27"/>
        <end position="48"/>
    </location>
</feature>
<dbReference type="EMBL" id="LBOZ01000002">
    <property type="protein sequence ID" value="KKP47970.1"/>
    <property type="molecule type" value="Genomic_DNA"/>
</dbReference>
<organism evidence="3 4">
    <name type="scientific">Candidatus Woesebacteria bacterium GW2011_GWA2_33_28</name>
    <dbReference type="NCBI Taxonomy" id="1618561"/>
    <lineage>
        <taxon>Bacteria</taxon>
        <taxon>Candidatus Woeseibacteriota</taxon>
    </lineage>
</organism>
<reference evidence="3 4" key="1">
    <citation type="journal article" date="2015" name="Nature">
        <title>rRNA introns, odd ribosomes, and small enigmatic genomes across a large radiation of phyla.</title>
        <authorList>
            <person name="Brown C.T."/>
            <person name="Hug L.A."/>
            <person name="Thomas B.C."/>
            <person name="Sharon I."/>
            <person name="Castelle C.J."/>
            <person name="Singh A."/>
            <person name="Wilkins M.J."/>
            <person name="Williams K.H."/>
            <person name="Banfield J.F."/>
        </authorList>
    </citation>
    <scope>NUCLEOTIDE SEQUENCE [LARGE SCALE GENOMIC DNA]</scope>
</reference>
<keyword evidence="1" id="KW-0812">Transmembrane</keyword>
<evidence type="ECO:0000256" key="1">
    <source>
        <dbReference type="SAM" id="Phobius"/>
    </source>
</evidence>
<keyword evidence="1" id="KW-1133">Transmembrane helix</keyword>
<dbReference type="InterPro" id="IPR007044">
    <property type="entry name" value="Cyclodeamin/CycHdrlase"/>
</dbReference>
<dbReference type="GO" id="GO:0003824">
    <property type="term" value="F:catalytic activity"/>
    <property type="evidence" value="ECO:0007669"/>
    <property type="project" value="InterPro"/>
</dbReference>
<comment type="caution">
    <text evidence="3">The sequence shown here is derived from an EMBL/GenBank/DDBJ whole genome shotgun (WGS) entry which is preliminary data.</text>
</comment>
<evidence type="ECO:0000313" key="4">
    <source>
        <dbReference type="Proteomes" id="UP000033995"/>
    </source>
</evidence>
<name>A0A0G0C9W0_9BACT</name>
<gene>
    <name evidence="3" type="ORF">UR38_C0002G0073</name>
</gene>
<evidence type="ECO:0000259" key="2">
    <source>
        <dbReference type="Pfam" id="PF04961"/>
    </source>
</evidence>
<evidence type="ECO:0000313" key="3">
    <source>
        <dbReference type="EMBL" id="KKP47970.1"/>
    </source>
</evidence>
<keyword evidence="1" id="KW-0472">Membrane</keyword>
<proteinExistence type="predicted"/>
<dbReference type="InterPro" id="IPR036178">
    <property type="entry name" value="Formintransfe-cycloase-like_sf"/>
</dbReference>
<sequence length="178" mass="19795">MGVINSKTLKQFQKELGSKNPTPGGGVVAALSGAFAASLIEMVCNLTLGKEKYEKNKKDVIKIHKDVLELKEKLTKLAEEDKKAYDKVLIAYRLQPENKKRKQEIIKALRYAIAVPMEVRKISQEVERLAYRISKIGNKNALSDAKTAIYLAHASGKSALENIKINKKSLADLSRSDL</sequence>
<dbReference type="AlphaFoldDB" id="A0A0G0C9W0"/>
<feature type="domain" description="Cyclodeaminase/cyclohydrolase" evidence="2">
    <location>
        <begin position="8"/>
        <end position="173"/>
    </location>
</feature>
<dbReference type="SUPFAM" id="SSF101262">
    <property type="entry name" value="Methenyltetrahydrofolate cyclohydrolase-like"/>
    <property type="match status" value="1"/>
</dbReference>
<dbReference type="Gene3D" id="1.20.120.680">
    <property type="entry name" value="Formiminotetrahydrofolate cyclodeaminase monomer, up-and-down helical bundle"/>
    <property type="match status" value="1"/>
</dbReference>
<dbReference type="Proteomes" id="UP000033995">
    <property type="component" value="Unassembled WGS sequence"/>
</dbReference>
<accession>A0A0G0C9W0</accession>
<protein>
    <recommendedName>
        <fullName evidence="2">Cyclodeaminase/cyclohydrolase domain-containing protein</fullName>
    </recommendedName>
</protein>
<dbReference type="Pfam" id="PF04961">
    <property type="entry name" value="FTCD_C"/>
    <property type="match status" value="1"/>
</dbReference>